<evidence type="ECO:0000256" key="1">
    <source>
        <dbReference type="SAM" id="MobiDB-lite"/>
    </source>
</evidence>
<keyword evidence="3" id="KW-1185">Reference proteome</keyword>
<feature type="compositionally biased region" description="Polar residues" evidence="1">
    <location>
        <begin position="1"/>
        <end position="16"/>
    </location>
</feature>
<feature type="compositionally biased region" description="Basic and acidic residues" evidence="1">
    <location>
        <begin position="110"/>
        <end position="119"/>
    </location>
</feature>
<proteinExistence type="predicted"/>
<gene>
    <name evidence="2" type="ORF">EW145_g8313</name>
</gene>
<organism evidence="2 3">
    <name type="scientific">Phellinidium pouzarii</name>
    <dbReference type="NCBI Taxonomy" id="167371"/>
    <lineage>
        <taxon>Eukaryota</taxon>
        <taxon>Fungi</taxon>
        <taxon>Dikarya</taxon>
        <taxon>Basidiomycota</taxon>
        <taxon>Agaricomycotina</taxon>
        <taxon>Agaricomycetes</taxon>
        <taxon>Hymenochaetales</taxon>
        <taxon>Hymenochaetaceae</taxon>
        <taxon>Phellinidium</taxon>
    </lineage>
</organism>
<feature type="compositionally biased region" description="Polar residues" evidence="1">
    <location>
        <begin position="75"/>
        <end position="85"/>
    </location>
</feature>
<protein>
    <submittedName>
        <fullName evidence="2">Uncharacterized protein</fullName>
    </submittedName>
</protein>
<evidence type="ECO:0000313" key="2">
    <source>
        <dbReference type="EMBL" id="THG93667.1"/>
    </source>
</evidence>
<feature type="region of interest" description="Disordered" evidence="1">
    <location>
        <begin position="1"/>
        <end position="133"/>
    </location>
</feature>
<feature type="region of interest" description="Disordered" evidence="1">
    <location>
        <begin position="162"/>
        <end position="218"/>
    </location>
</feature>
<dbReference type="Proteomes" id="UP000308199">
    <property type="component" value="Unassembled WGS sequence"/>
</dbReference>
<feature type="non-terminal residue" evidence="2">
    <location>
        <position position="218"/>
    </location>
</feature>
<dbReference type="AlphaFoldDB" id="A0A4S4K8Z3"/>
<accession>A0A4S4K8Z3</accession>
<reference evidence="2 3" key="1">
    <citation type="submission" date="2019-02" db="EMBL/GenBank/DDBJ databases">
        <title>Genome sequencing of the rare red list fungi Phellinidium pouzarii.</title>
        <authorList>
            <person name="Buettner E."/>
            <person name="Kellner H."/>
        </authorList>
    </citation>
    <scope>NUCLEOTIDE SEQUENCE [LARGE SCALE GENOMIC DNA]</scope>
    <source>
        <strain evidence="2 3">DSM 108285</strain>
    </source>
</reference>
<dbReference type="EMBL" id="SGPK01001244">
    <property type="protein sequence ID" value="THG93667.1"/>
    <property type="molecule type" value="Genomic_DNA"/>
</dbReference>
<comment type="caution">
    <text evidence="2">The sequence shown here is derived from an EMBL/GenBank/DDBJ whole genome shotgun (WGS) entry which is preliminary data.</text>
</comment>
<evidence type="ECO:0000313" key="3">
    <source>
        <dbReference type="Proteomes" id="UP000308199"/>
    </source>
</evidence>
<sequence>MASKENTPTPSRQRSPIDNADFDRVFGSPSSATLLTADGERPRLMLSPPPEEELRSMRRTGNNEPGSASKPLASSLRSNQFSLEPSSKRKRTRTENGSLASSPLGVSRTLEQEHEHEQAQGHALHTPNPRLRKQVRHAVLSPSPSAALALARRADASLLLKRDGSPDAWNGDDASMMSPTRKGKSHGKAQVLVPQSPHAANPSADYIPPSHLAVSSAG</sequence>
<name>A0A4S4K8Z3_9AGAM</name>